<gene>
    <name evidence="2" type="ORF">BsIDN1_61310</name>
</gene>
<organism evidence="2 3">
    <name type="scientific">Bacillus safensis</name>
    <dbReference type="NCBI Taxonomy" id="561879"/>
    <lineage>
        <taxon>Bacteria</taxon>
        <taxon>Bacillati</taxon>
        <taxon>Bacillota</taxon>
        <taxon>Bacilli</taxon>
        <taxon>Bacillales</taxon>
        <taxon>Bacillaceae</taxon>
        <taxon>Bacillus</taxon>
    </lineage>
</organism>
<keyword evidence="1" id="KW-1133">Transmembrane helix</keyword>
<sequence>MNEAIQPIDPIAFQLGPISVHWYGVIIGIGALLGLWLALRECEKEESIKICLLT</sequence>
<keyword evidence="1" id="KW-0472">Membrane</keyword>
<dbReference type="GO" id="GO:0042158">
    <property type="term" value="P:lipoprotein biosynthetic process"/>
    <property type="evidence" value="ECO:0007669"/>
    <property type="project" value="InterPro"/>
</dbReference>
<dbReference type="GO" id="GO:0005886">
    <property type="term" value="C:plasma membrane"/>
    <property type="evidence" value="ECO:0007669"/>
    <property type="project" value="InterPro"/>
</dbReference>
<accession>A0A5S9MHE5</accession>
<evidence type="ECO:0000313" key="2">
    <source>
        <dbReference type="EMBL" id="BBP92513.1"/>
    </source>
</evidence>
<feature type="transmembrane region" description="Helical" evidence="1">
    <location>
        <begin position="20"/>
        <end position="39"/>
    </location>
</feature>
<name>A0A5S9MHE5_BACIA</name>
<evidence type="ECO:0000313" key="3">
    <source>
        <dbReference type="Proteomes" id="UP000464658"/>
    </source>
</evidence>
<protein>
    <recommendedName>
        <fullName evidence="4">Prolipoprotein diacylglyceryl transferase</fullName>
    </recommendedName>
</protein>
<dbReference type="AlphaFoldDB" id="A0A5S9MHE5"/>
<keyword evidence="1" id="KW-0812">Transmembrane</keyword>
<evidence type="ECO:0000256" key="1">
    <source>
        <dbReference type="SAM" id="Phobius"/>
    </source>
</evidence>
<proteinExistence type="predicted"/>
<dbReference type="GO" id="GO:0008961">
    <property type="term" value="F:phosphatidylglycerol-prolipoprotein diacylglyceryl transferase activity"/>
    <property type="evidence" value="ECO:0007669"/>
    <property type="project" value="InterPro"/>
</dbReference>
<dbReference type="Pfam" id="PF01790">
    <property type="entry name" value="LGT"/>
    <property type="match status" value="1"/>
</dbReference>
<dbReference type="InterPro" id="IPR001640">
    <property type="entry name" value="Lgt"/>
</dbReference>
<reference evidence="2 3" key="1">
    <citation type="submission" date="2019-12" db="EMBL/GenBank/DDBJ databases">
        <title>Full genome sequence of a Bacillus safensis strain isolated from commercially available natto in Indonesia.</title>
        <authorList>
            <person name="Yoshida M."/>
            <person name="Uomi M."/>
            <person name="Waturangi D."/>
            <person name="Ekaputri J.J."/>
            <person name="Setiamarga D.H.E."/>
        </authorList>
    </citation>
    <scope>NUCLEOTIDE SEQUENCE [LARGE SCALE GENOMIC DNA]</scope>
    <source>
        <strain evidence="2 3">IDN1</strain>
    </source>
</reference>
<dbReference type="EMBL" id="AP021906">
    <property type="protein sequence ID" value="BBP92513.1"/>
    <property type="molecule type" value="Genomic_DNA"/>
</dbReference>
<evidence type="ECO:0008006" key="4">
    <source>
        <dbReference type="Google" id="ProtNLM"/>
    </source>
</evidence>
<dbReference type="Proteomes" id="UP000464658">
    <property type="component" value="Chromosome"/>
</dbReference>